<organism evidence="1 2">
    <name type="scientific">Brachionus plicatilis</name>
    <name type="common">Marine rotifer</name>
    <name type="synonym">Brachionus muelleri</name>
    <dbReference type="NCBI Taxonomy" id="10195"/>
    <lineage>
        <taxon>Eukaryota</taxon>
        <taxon>Metazoa</taxon>
        <taxon>Spiralia</taxon>
        <taxon>Gnathifera</taxon>
        <taxon>Rotifera</taxon>
        <taxon>Eurotatoria</taxon>
        <taxon>Monogononta</taxon>
        <taxon>Pseudotrocha</taxon>
        <taxon>Ploima</taxon>
        <taxon>Brachionidae</taxon>
        <taxon>Brachionus</taxon>
    </lineage>
</organism>
<sequence>MHKIRPISTIYLKEFYQNSNKIKKARNFGDLCIFTKTSAPQHYLKIFQTILSNQTDDMITCVLAEDD</sequence>
<dbReference type="AlphaFoldDB" id="A0A3M7RYN1"/>
<dbReference type="Proteomes" id="UP000276133">
    <property type="component" value="Unassembled WGS sequence"/>
</dbReference>
<dbReference type="EMBL" id="REGN01002354">
    <property type="protein sequence ID" value="RNA28671.1"/>
    <property type="molecule type" value="Genomic_DNA"/>
</dbReference>
<keyword evidence="2" id="KW-1185">Reference proteome</keyword>
<evidence type="ECO:0000313" key="1">
    <source>
        <dbReference type="EMBL" id="RNA28671.1"/>
    </source>
</evidence>
<evidence type="ECO:0000313" key="2">
    <source>
        <dbReference type="Proteomes" id="UP000276133"/>
    </source>
</evidence>
<accession>A0A3M7RYN1</accession>
<proteinExistence type="predicted"/>
<protein>
    <submittedName>
        <fullName evidence="1">Uncharacterized protein</fullName>
    </submittedName>
</protein>
<gene>
    <name evidence="1" type="ORF">BpHYR1_008293</name>
</gene>
<reference evidence="1 2" key="1">
    <citation type="journal article" date="2018" name="Sci. Rep.">
        <title>Genomic signatures of local adaptation to the degree of environmental predictability in rotifers.</title>
        <authorList>
            <person name="Franch-Gras L."/>
            <person name="Hahn C."/>
            <person name="Garcia-Roger E.M."/>
            <person name="Carmona M.J."/>
            <person name="Serra M."/>
            <person name="Gomez A."/>
        </authorList>
    </citation>
    <scope>NUCLEOTIDE SEQUENCE [LARGE SCALE GENOMIC DNA]</scope>
    <source>
        <strain evidence="1">HYR1</strain>
    </source>
</reference>
<comment type="caution">
    <text evidence="1">The sequence shown here is derived from an EMBL/GenBank/DDBJ whole genome shotgun (WGS) entry which is preliminary data.</text>
</comment>
<name>A0A3M7RYN1_BRAPC</name>